<comment type="subcellular location">
    <subcellularLocation>
        <location evidence="1">Membrane</location>
        <topology evidence="1">Multi-pass membrane protein</topology>
    </subcellularLocation>
</comment>
<name>A0ABM2EZN1_EQUPR</name>
<evidence type="ECO:0000256" key="4">
    <source>
        <dbReference type="ARBA" id="ARBA00022989"/>
    </source>
</evidence>
<organism evidence="7 8">
    <name type="scientific">Equus przewalskii</name>
    <name type="common">Przewalski's horse</name>
    <name type="synonym">Equus caballus przewalskii</name>
    <dbReference type="NCBI Taxonomy" id="9798"/>
    <lineage>
        <taxon>Eukaryota</taxon>
        <taxon>Metazoa</taxon>
        <taxon>Chordata</taxon>
        <taxon>Craniata</taxon>
        <taxon>Vertebrata</taxon>
        <taxon>Euteleostomi</taxon>
        <taxon>Mammalia</taxon>
        <taxon>Eutheria</taxon>
        <taxon>Laurasiatheria</taxon>
        <taxon>Perissodactyla</taxon>
        <taxon>Equidae</taxon>
        <taxon>Equus</taxon>
    </lineage>
</organism>
<reference evidence="8" key="1">
    <citation type="submission" date="2025-08" db="UniProtKB">
        <authorList>
            <consortium name="RefSeq"/>
        </authorList>
    </citation>
    <scope>IDENTIFICATION</scope>
    <source>
        <tissue evidence="8">Blood</tissue>
    </source>
</reference>
<keyword evidence="5 6" id="KW-0472">Membrane</keyword>
<evidence type="ECO:0000256" key="2">
    <source>
        <dbReference type="ARBA" id="ARBA00009565"/>
    </source>
</evidence>
<accession>A0ABM2EZN1</accession>
<dbReference type="GeneID" id="103553466"/>
<dbReference type="InterPro" id="IPR007237">
    <property type="entry name" value="CD20-like"/>
</dbReference>
<evidence type="ECO:0000256" key="3">
    <source>
        <dbReference type="ARBA" id="ARBA00022692"/>
    </source>
</evidence>
<gene>
    <name evidence="8" type="primary">LOC103553466</name>
</gene>
<evidence type="ECO:0000313" key="8">
    <source>
        <dbReference type="RefSeq" id="XP_008522275.1"/>
    </source>
</evidence>
<dbReference type="PANTHER" id="PTHR23320">
    <property type="entry name" value="MEMBRANE-SPANNING 4-DOMAINS SUBFAMILY A MS4A -RELATED"/>
    <property type="match status" value="1"/>
</dbReference>
<evidence type="ECO:0000256" key="6">
    <source>
        <dbReference type="SAM" id="Phobius"/>
    </source>
</evidence>
<dbReference type="PANTHER" id="PTHR23320:SF121">
    <property type="entry name" value="MEMBRANE-SPANNING 4-DOMAINS, SUBFAMILY A, MEMBER 19"/>
    <property type="match status" value="1"/>
</dbReference>
<keyword evidence="3 6" id="KW-0812">Transmembrane</keyword>
<evidence type="ECO:0000313" key="7">
    <source>
        <dbReference type="Proteomes" id="UP001652662"/>
    </source>
</evidence>
<comment type="similarity">
    <text evidence="2">Belongs to the MS4A family.</text>
</comment>
<evidence type="ECO:0000256" key="1">
    <source>
        <dbReference type="ARBA" id="ARBA00004141"/>
    </source>
</evidence>
<evidence type="ECO:0000256" key="5">
    <source>
        <dbReference type="ARBA" id="ARBA00023136"/>
    </source>
</evidence>
<sequence>MQRRYALRVETRALGAAQILLGFFHCALGILCECLFIREAGLQRVGYIPTFVMIIYAFWSAPYYITSGAISVAAQRKGSQYQCVSGIVMNILSACFAVLGAVALIIACASFQSEEDYTWTQLAGTMLLHYLLFIAVSELIIASITIHWIVQALQYQEYGDESSSLSEFSISS</sequence>
<protein>
    <submittedName>
        <fullName evidence="8">Membrane-spanning 4-domains subfamily A member 12-like isoform X1</fullName>
    </submittedName>
</protein>
<dbReference type="Proteomes" id="UP001652662">
    <property type="component" value="Chromosome 11"/>
</dbReference>
<keyword evidence="4 6" id="KW-1133">Transmembrane helix</keyword>
<dbReference type="RefSeq" id="XP_008522275.1">
    <property type="nucleotide sequence ID" value="XM_008524053.2"/>
</dbReference>
<proteinExistence type="inferred from homology"/>
<keyword evidence="7" id="KW-1185">Reference proteome</keyword>
<feature type="transmembrane region" description="Helical" evidence="6">
    <location>
        <begin position="127"/>
        <end position="150"/>
    </location>
</feature>
<feature type="transmembrane region" description="Helical" evidence="6">
    <location>
        <begin position="87"/>
        <end position="107"/>
    </location>
</feature>
<dbReference type="InterPro" id="IPR030417">
    <property type="entry name" value="MS4A"/>
</dbReference>
<dbReference type="Pfam" id="PF04103">
    <property type="entry name" value="CD20"/>
    <property type="match status" value="1"/>
</dbReference>
<feature type="transmembrane region" description="Helical" evidence="6">
    <location>
        <begin position="45"/>
        <end position="66"/>
    </location>
</feature>